<dbReference type="EMBL" id="JAZIBG010000020">
    <property type="protein sequence ID" value="MEF7613899.1"/>
    <property type="molecule type" value="Genomic_DNA"/>
</dbReference>
<dbReference type="InterPro" id="IPR029016">
    <property type="entry name" value="GAF-like_dom_sf"/>
</dbReference>
<reference evidence="20 21" key="1">
    <citation type="submission" date="2024-02" db="EMBL/GenBank/DDBJ databases">
        <title>Genome sequence of Aquincola sp. MAHUQ-54.</title>
        <authorList>
            <person name="Huq M.A."/>
        </authorList>
    </citation>
    <scope>NUCLEOTIDE SEQUENCE [LARGE SCALE GENOMIC DNA]</scope>
    <source>
        <strain evidence="20 21">MAHUQ-54</strain>
    </source>
</reference>
<comment type="subunit">
    <text evidence="12">At low DSF concentrations, interacts with RpfF.</text>
</comment>
<dbReference type="InterPro" id="IPR004358">
    <property type="entry name" value="Sig_transdc_His_kin-like_C"/>
</dbReference>
<evidence type="ECO:0000256" key="12">
    <source>
        <dbReference type="ARBA" id="ARBA00064003"/>
    </source>
</evidence>
<comment type="catalytic activity">
    <reaction evidence="1">
        <text>ATP + protein L-histidine = ADP + protein N-phospho-L-histidine.</text>
        <dbReference type="EC" id="2.7.13.3"/>
    </reaction>
</comment>
<feature type="modified residue" description="4-aspartylphosphate" evidence="15">
    <location>
        <position position="1938"/>
    </location>
</feature>
<comment type="function">
    <text evidence="11">Member of the two-component regulatory system BvgS/BvgA. Phosphorylates BvgA via a four-step phosphorelay in response to environmental signals.</text>
</comment>
<evidence type="ECO:0000256" key="9">
    <source>
        <dbReference type="ARBA" id="ARBA00023012"/>
    </source>
</evidence>
<dbReference type="PROSITE" id="PS50109">
    <property type="entry name" value="HIS_KIN"/>
    <property type="match status" value="1"/>
</dbReference>
<dbReference type="FunFam" id="3.30.565.10:FF:000010">
    <property type="entry name" value="Sensor histidine kinase RcsC"/>
    <property type="match status" value="1"/>
</dbReference>
<dbReference type="Gene3D" id="3.30.450.40">
    <property type="match status" value="1"/>
</dbReference>
<keyword evidence="3 15" id="KW-0597">Phosphoprotein</keyword>
<dbReference type="InterPro" id="IPR036097">
    <property type="entry name" value="HisK_dim/P_sf"/>
</dbReference>
<dbReference type="InterPro" id="IPR003661">
    <property type="entry name" value="HisK_dim/P_dom"/>
</dbReference>
<dbReference type="SUPFAM" id="SSF55874">
    <property type="entry name" value="ATPase domain of HSP90 chaperone/DNA topoisomerase II/histidine kinase"/>
    <property type="match status" value="1"/>
</dbReference>
<keyword evidence="21" id="KW-1185">Reference proteome</keyword>
<dbReference type="SUPFAM" id="SSF56112">
    <property type="entry name" value="Protein kinase-like (PK-like)"/>
    <property type="match status" value="1"/>
</dbReference>
<dbReference type="SMART" id="SM00387">
    <property type="entry name" value="HATPase_c"/>
    <property type="match status" value="1"/>
</dbReference>
<evidence type="ECO:0000256" key="15">
    <source>
        <dbReference type="PROSITE-ProRule" id="PRU00169"/>
    </source>
</evidence>
<dbReference type="PANTHER" id="PTHR45339">
    <property type="entry name" value="HYBRID SIGNAL TRANSDUCTION HISTIDINE KINASE J"/>
    <property type="match status" value="1"/>
</dbReference>
<evidence type="ECO:0000256" key="14">
    <source>
        <dbReference type="ARBA" id="ARBA00070152"/>
    </source>
</evidence>
<dbReference type="PANTHER" id="PTHR45339:SF1">
    <property type="entry name" value="HYBRID SIGNAL TRANSDUCTION HISTIDINE KINASE J"/>
    <property type="match status" value="1"/>
</dbReference>
<dbReference type="PROSITE" id="PS50110">
    <property type="entry name" value="RESPONSE_REGULATORY"/>
    <property type="match status" value="2"/>
</dbReference>
<dbReference type="CDD" id="cd17546">
    <property type="entry name" value="REC_hyHK_CKI1_RcsC-like"/>
    <property type="match status" value="2"/>
</dbReference>
<dbReference type="SUPFAM" id="SSF52172">
    <property type="entry name" value="CheY-like"/>
    <property type="match status" value="2"/>
</dbReference>
<dbReference type="PROSITE" id="PS50011">
    <property type="entry name" value="PROTEIN_KINASE_DOM"/>
    <property type="match status" value="1"/>
</dbReference>
<evidence type="ECO:0000256" key="11">
    <source>
        <dbReference type="ARBA" id="ARBA00058004"/>
    </source>
</evidence>
<dbReference type="InterPro" id="IPR000719">
    <property type="entry name" value="Prot_kinase_dom"/>
</dbReference>
<dbReference type="SMART" id="SM00220">
    <property type="entry name" value="S_TKc"/>
    <property type="match status" value="1"/>
</dbReference>
<dbReference type="InterPro" id="IPR005467">
    <property type="entry name" value="His_kinase_dom"/>
</dbReference>
<dbReference type="Gene3D" id="1.10.287.130">
    <property type="match status" value="1"/>
</dbReference>
<dbReference type="GO" id="GO:0000155">
    <property type="term" value="F:phosphorelay sensor kinase activity"/>
    <property type="evidence" value="ECO:0007669"/>
    <property type="project" value="InterPro"/>
</dbReference>
<feature type="domain" description="Histidine kinase" evidence="18">
    <location>
        <begin position="1498"/>
        <end position="1719"/>
    </location>
</feature>
<dbReference type="CDD" id="cd16922">
    <property type="entry name" value="HATPase_EvgS-ArcB-TorS-like"/>
    <property type="match status" value="1"/>
</dbReference>
<dbReference type="InterPro" id="IPR011006">
    <property type="entry name" value="CheY-like_superfamily"/>
</dbReference>
<proteinExistence type="predicted"/>
<keyword evidence="16" id="KW-0175">Coiled coil</keyword>
<dbReference type="InterPro" id="IPR027417">
    <property type="entry name" value="P-loop_NTPase"/>
</dbReference>
<evidence type="ECO:0000256" key="7">
    <source>
        <dbReference type="ARBA" id="ARBA00022777"/>
    </source>
</evidence>
<dbReference type="Pfam" id="PF01590">
    <property type="entry name" value="GAF"/>
    <property type="match status" value="1"/>
</dbReference>
<dbReference type="InterPro" id="IPR041664">
    <property type="entry name" value="AAA_16"/>
</dbReference>
<evidence type="ECO:0000256" key="8">
    <source>
        <dbReference type="ARBA" id="ARBA00022840"/>
    </source>
</evidence>
<dbReference type="Gene3D" id="3.30.565.10">
    <property type="entry name" value="Histidine kinase-like ATPase, C-terminal domain"/>
    <property type="match status" value="1"/>
</dbReference>
<feature type="domain" description="Protein kinase" evidence="17">
    <location>
        <begin position="1"/>
        <end position="263"/>
    </location>
</feature>
<gene>
    <name evidence="20" type="ORF">V4F39_08260</name>
</gene>
<dbReference type="Pfam" id="PF00072">
    <property type="entry name" value="Response_reg"/>
    <property type="match status" value="2"/>
</dbReference>
<dbReference type="InterPro" id="IPR003594">
    <property type="entry name" value="HATPase_dom"/>
</dbReference>
<evidence type="ECO:0000313" key="20">
    <source>
        <dbReference type="EMBL" id="MEF7613899.1"/>
    </source>
</evidence>
<dbReference type="Proteomes" id="UP001336250">
    <property type="component" value="Unassembled WGS sequence"/>
</dbReference>
<dbReference type="InterPro" id="IPR011009">
    <property type="entry name" value="Kinase-like_dom_sf"/>
</dbReference>
<organism evidence="20 21">
    <name type="scientific">Aquincola agrisoli</name>
    <dbReference type="NCBI Taxonomy" id="3119538"/>
    <lineage>
        <taxon>Bacteria</taxon>
        <taxon>Pseudomonadati</taxon>
        <taxon>Pseudomonadota</taxon>
        <taxon>Betaproteobacteria</taxon>
        <taxon>Burkholderiales</taxon>
        <taxon>Sphaerotilaceae</taxon>
        <taxon>Aquincola</taxon>
    </lineage>
</organism>
<feature type="coiled-coil region" evidence="16">
    <location>
        <begin position="1457"/>
        <end position="1491"/>
    </location>
</feature>
<comment type="caution">
    <text evidence="20">The sequence shown here is derived from an EMBL/GenBank/DDBJ whole genome shotgun (WGS) entry which is preliminary data.</text>
</comment>
<name>A0AAW9Q3H2_9BURK</name>
<evidence type="ECO:0000256" key="4">
    <source>
        <dbReference type="ARBA" id="ARBA00022679"/>
    </source>
</evidence>
<dbReference type="SUPFAM" id="SSF55781">
    <property type="entry name" value="GAF domain-like"/>
    <property type="match status" value="1"/>
</dbReference>
<dbReference type="Gene3D" id="3.40.50.2300">
    <property type="match status" value="2"/>
</dbReference>
<dbReference type="GO" id="GO:0005524">
    <property type="term" value="F:ATP binding"/>
    <property type="evidence" value="ECO:0007669"/>
    <property type="project" value="UniProtKB-KW"/>
</dbReference>
<keyword evidence="10" id="KW-0843">Virulence</keyword>
<evidence type="ECO:0000256" key="1">
    <source>
        <dbReference type="ARBA" id="ARBA00000085"/>
    </source>
</evidence>
<dbReference type="Pfam" id="PF00512">
    <property type="entry name" value="HisKA"/>
    <property type="match status" value="1"/>
</dbReference>
<dbReference type="EC" id="2.7.13.3" evidence="2"/>
<dbReference type="Gene3D" id="1.10.510.10">
    <property type="entry name" value="Transferase(Phosphotransferase) domain 1"/>
    <property type="match status" value="1"/>
</dbReference>
<evidence type="ECO:0000256" key="16">
    <source>
        <dbReference type="SAM" id="Coils"/>
    </source>
</evidence>
<dbReference type="Pfam" id="PF02518">
    <property type="entry name" value="HATPase_c"/>
    <property type="match status" value="1"/>
</dbReference>
<keyword evidence="8" id="KW-0067">ATP-binding</keyword>
<dbReference type="PRINTS" id="PR00344">
    <property type="entry name" value="BCTRLSENSOR"/>
</dbReference>
<evidence type="ECO:0000259" key="18">
    <source>
        <dbReference type="PROSITE" id="PS50109"/>
    </source>
</evidence>
<keyword evidence="5" id="KW-0732">Signal</keyword>
<dbReference type="SMART" id="SM00388">
    <property type="entry name" value="HisKA"/>
    <property type="match status" value="1"/>
</dbReference>
<dbReference type="InterPro" id="IPR001789">
    <property type="entry name" value="Sig_transdc_resp-reg_receiver"/>
</dbReference>
<dbReference type="SUPFAM" id="SSF47384">
    <property type="entry name" value="Homodimeric domain of signal transducing histidine kinase"/>
    <property type="match status" value="1"/>
</dbReference>
<sequence>MPPPRWTEHRRAEPDDGLLHCEGRWTGEDGRPVDALRSEARGEAALARLCAEAEALGHLAGLPGIPRVLSLDSRAGVLVQSIPPGQPLAALQPRLQHEVAACVEIGIGLAVLFDGMHAAGVVHGAVGPDCVYAEPAYGRVGLAGFGGALVQHRSEPVPQALARAGRSLLFCAPEQTGRMSGSIDHRVDLHALGSLLYWLLTGQAATSGDSPLQRLHALMTQAPAAMATLNPQVPPALDRIVMKLLAKNPAQRYQSAHGLHQDLAQVLARLRDPAAARDEGLAIGQADRRIVPAQPSRLFGRERDADRLHEAIHATDHRRRIVTIRGRAGAGKSALVRAAFPAGTARQGRLATGKYDPYQSAAPFSGLGQALSELAAYDLSEPPERLAEMRAQLQAVLGDNTAFLVRVAPAFGALLGEAGAAAGAGSPAPDANVLQRMKHCVACVLQVLRARGTRAVLFLDDLQWVDGSSLELIERLATDESWGGLLLVCAYRKDEVDDAHPLAAALARIRAVGTEVIDIDMRGLPPPTVQALVADMLDAAPEEVAAPARVLADKTGGNPFFVLEYVRQLHAAGHLRRVRGLWQWDDAAVQALPGSADMLAGLLEGLQRLPADLRQLAGVCACLGHEVDVELLAAVLGEPAEEVDHRLLPLSQRRLLVRRDAETARHWRFAHDRMREAAHALLDDRGRASWHGRIARVLRAREASRYLVASHLAEALATLDTPAEREEAGAVLLDAARDALGGGATEDALRFLGACEALDPQASRPGSDRLARQVLQHTALLSQGRQREADQVFEAMMPHAAEAPLPVGTAMWRQVRALTVRCEYTRAVALALAGARALGIEHPPADRWQEAADEERAWIAALLAREGEPFFDRLAPASHAQMVAAALLLNAFPPKLYATPAAREWSVLRSMRIGCEFGAFPALPILMVDAINPFIARGDDYEALRAITRSAQRLAGRMSTPETRQRLSYRIALISSVWMEPLERTLDRARFAYEQAVAIGDLVAAGGTFGASLPPMLDTVRHLDQMAVEVDQGLEVCRRTQSRMTIGVPLAMRQVVRCLRGETHAVGSLATDDFDGDHGVQPPTDTLAQAIFLAYRCLCAALFGDWGRALDECRGYPLREGVTSLYADALLRWAYAMALAQALRGAAPAERPALRAELAPLAAWIEGRGADVPENFLHMDQAVKALQAWAEGDTGTAATRFEAAIDTALRHGHVLHHAFACELAGDFCAEQGLQRGADAYRAAALQAYEDWGARGKAAHLRQRHPHFARGRAQEGPAGTLALAATGRAELDLASVVQVSNLLAQEREPDSLLRVLFDQLRQYAAAERGVLFWREGEQWPACAGFEGTTHWIETEAGGGATAAAREVPESVFHFLVHSLEPLLLPHVDRHIRFGRDTLVQRHGIRSIFGLPIQHRGDTVGLLYLENRQAPTRLEPAQVETLRLLGLQFAVAYQNAQMNRDLERQVAARTRELRAEVEERRRAEQTAEAANRAKSAFVANMSHEVRTPMNAILGMSRLALQAGLNPQQHNYVLKVERSAQSLLGIINDILDFSKIEAGKLDMEQVPFHLGDVMDGLANLVGLQAEEKGLELLFTMPPGLPKALVGDPLRLGQVLLNLGNNAVKFTEHGEVVVRIEEVAREEAQVTLGFSVQDSGVGMDAQQQQRVFQAFEQADSSTSRRYGGTGLGLAISRRLVEMMGGAIAVDSVPGRGSTFRFSAQFGLQPPAASAPAPEVPQPQGTRLLVVDDNARAREVLAEMAGALGLEAGTAADGWDALREMTLAAQAGRPYPLVLVDWHMPGMDGVECAAKLAALPGATPAAVVMTTAFGREALLRQLQAQGVEAAGVLVKPATPSTLFEACMQALGHAVHTESRQALREESLAGHQTRLRGARILLVEDNAINQELALDLLGRVGVQATVAADGRQAIALLEQHEFDGVLMDCQMPVMDGYETTRYLRSQPRWRDVPIIAMTANAMAGDRELALAAGMNDHIAKPIDIGAMFDTVARWVRPAAGASEGPA</sequence>
<dbReference type="SUPFAM" id="SSF52540">
    <property type="entry name" value="P-loop containing nucleoside triphosphate hydrolases"/>
    <property type="match status" value="1"/>
</dbReference>
<dbReference type="SMART" id="SM00065">
    <property type="entry name" value="GAF"/>
    <property type="match status" value="1"/>
</dbReference>
<dbReference type="InterPro" id="IPR036890">
    <property type="entry name" value="HATPase_C_sf"/>
</dbReference>
<dbReference type="SMART" id="SM00448">
    <property type="entry name" value="REC"/>
    <property type="match status" value="2"/>
</dbReference>
<evidence type="ECO:0000313" key="21">
    <source>
        <dbReference type="Proteomes" id="UP001336250"/>
    </source>
</evidence>
<feature type="modified residue" description="4-aspartylphosphate" evidence="15">
    <location>
        <position position="1792"/>
    </location>
</feature>
<feature type="domain" description="Response regulatory" evidence="19">
    <location>
        <begin position="1738"/>
        <end position="1861"/>
    </location>
</feature>
<feature type="domain" description="Response regulatory" evidence="19">
    <location>
        <begin position="1889"/>
        <end position="2005"/>
    </location>
</feature>
<evidence type="ECO:0000256" key="6">
    <source>
        <dbReference type="ARBA" id="ARBA00022741"/>
    </source>
</evidence>
<dbReference type="Pfam" id="PF13191">
    <property type="entry name" value="AAA_16"/>
    <property type="match status" value="1"/>
</dbReference>
<dbReference type="RefSeq" id="WP_332289111.1">
    <property type="nucleotide sequence ID" value="NZ_JAZIBG010000020.1"/>
</dbReference>
<protein>
    <recommendedName>
        <fullName evidence="13">Sensory/regulatory protein RpfC</fullName>
        <ecNumber evidence="2">2.7.13.3</ecNumber>
    </recommendedName>
    <alternativeName>
        <fullName evidence="14">Virulence sensor protein BvgS</fullName>
    </alternativeName>
</protein>
<dbReference type="Gene3D" id="3.40.50.300">
    <property type="entry name" value="P-loop containing nucleotide triphosphate hydrolases"/>
    <property type="match status" value="1"/>
</dbReference>
<evidence type="ECO:0000256" key="3">
    <source>
        <dbReference type="ARBA" id="ARBA00022553"/>
    </source>
</evidence>
<dbReference type="InterPro" id="IPR003018">
    <property type="entry name" value="GAF"/>
</dbReference>
<accession>A0AAW9Q3H2</accession>
<evidence type="ECO:0000256" key="2">
    <source>
        <dbReference type="ARBA" id="ARBA00012438"/>
    </source>
</evidence>
<keyword evidence="7" id="KW-0418">Kinase</keyword>
<dbReference type="CDD" id="cd00082">
    <property type="entry name" value="HisKA"/>
    <property type="match status" value="1"/>
</dbReference>
<keyword evidence="4" id="KW-0808">Transferase</keyword>
<evidence type="ECO:0000259" key="19">
    <source>
        <dbReference type="PROSITE" id="PS50110"/>
    </source>
</evidence>
<evidence type="ECO:0000256" key="5">
    <source>
        <dbReference type="ARBA" id="ARBA00022729"/>
    </source>
</evidence>
<evidence type="ECO:0000259" key="17">
    <source>
        <dbReference type="PROSITE" id="PS50011"/>
    </source>
</evidence>
<evidence type="ECO:0000256" key="13">
    <source>
        <dbReference type="ARBA" id="ARBA00068150"/>
    </source>
</evidence>
<dbReference type="FunFam" id="1.10.287.130:FF:000002">
    <property type="entry name" value="Two-component osmosensing histidine kinase"/>
    <property type="match status" value="1"/>
</dbReference>
<evidence type="ECO:0000256" key="10">
    <source>
        <dbReference type="ARBA" id="ARBA00023026"/>
    </source>
</evidence>
<keyword evidence="9" id="KW-0902">Two-component regulatory system</keyword>
<keyword evidence="6" id="KW-0547">Nucleotide-binding</keyword>